<evidence type="ECO:0000256" key="6">
    <source>
        <dbReference type="ARBA" id="ARBA00023170"/>
    </source>
</evidence>
<keyword evidence="4 8" id="KW-1133">Transmembrane helix</keyword>
<reference evidence="9" key="4">
    <citation type="journal article" date="2007" name="Genome Biol.">
        <title>Update of the Anopheles gambiae PEST genome assembly.</title>
        <authorList>
            <person name="Sharakhova M.V."/>
            <person name="Hammond M.P."/>
            <person name="Lobo N.F."/>
            <person name="Krzywinski J."/>
            <person name="Unger M.F."/>
            <person name="Hillenmeyer M.E."/>
            <person name="Bruggner R.V."/>
            <person name="Birney E."/>
            <person name="Collins F.H."/>
        </authorList>
    </citation>
    <scope>NUCLEOTIDE SEQUENCE</scope>
    <source>
        <strain evidence="9">PEST</strain>
    </source>
</reference>
<keyword evidence="2 8" id="KW-1003">Cell membrane</keyword>
<name>A7UV16_ANOGA</name>
<dbReference type="PANTHER" id="PTHR21143">
    <property type="entry name" value="INVERTEBRATE GUSTATORY RECEPTOR"/>
    <property type="match status" value="1"/>
</dbReference>
<dbReference type="InterPro" id="IPR013604">
    <property type="entry name" value="7TM_chemorcpt"/>
</dbReference>
<keyword evidence="7 8" id="KW-0807">Transducer</keyword>
<evidence type="ECO:0000256" key="5">
    <source>
        <dbReference type="ARBA" id="ARBA00023136"/>
    </source>
</evidence>
<feature type="transmembrane region" description="Helical" evidence="8">
    <location>
        <begin position="39"/>
        <end position="58"/>
    </location>
</feature>
<evidence type="ECO:0000313" key="11">
    <source>
        <dbReference type="Proteomes" id="UP000007062"/>
    </source>
</evidence>
<evidence type="ECO:0000313" key="9">
    <source>
        <dbReference type="EMBL" id="EDO63433.1"/>
    </source>
</evidence>
<sequence length="388" mass="45478">MSMYIRQNHFTLRIVTAIYFLPVSYNQTTQRFVQQRTNLVSFGVGILLSFTFFYHDIFIQNVFFANLPPFAFAIVLLELLLYTIVPFCVVLNNLFYRKRWTDLLNVLFADDSVLDTTNVTMSGAYFLYISVLSILLVTLELCNLFALETLSHKMLTTTFVLRYTGMIHFLYLFHMCVSMVGLRMEQLKMLFHHKQTEDEFEYFLGLFMAKFERYVMLIEQINRCFSLPIVTMLALGMVELAYLVFECFYTYDAGSPDSEMYNGFTDWAFSQFWQSMYCHFLVLTVSSCERTRKMVEETALCTRHFDDYRLQNTRAAKQIQNFLLKNLHQKKKFSACGFFDIDNTVIYMVFSSIVTYLVILIQFKQLETDLTQAGDGYNVTSNVSTVQP</sequence>
<proteinExistence type="inferred from homology"/>
<reference evidence="9 11" key="1">
    <citation type="journal article" date="2002" name="Science">
        <title>The genome sequence of the malaria mosquito Anopheles gambiae.</title>
        <authorList>
            <person name="Holt R.A."/>
            <person name="Subramanian G.M."/>
            <person name="Halpern A."/>
            <person name="Sutton G.G."/>
            <person name="Charlab R."/>
            <person name="Nusskern D.R."/>
            <person name="Wincker P."/>
            <person name="Clark A.G."/>
            <person name="Ribeiro J.M."/>
            <person name="Wides R."/>
            <person name="Salzberg S.L."/>
            <person name="Loftus B."/>
            <person name="Yandell M."/>
            <person name="Majoros W.H."/>
            <person name="Rusch D.B."/>
            <person name="Lai Z."/>
            <person name="Kraft C.L."/>
            <person name="Abril J.F."/>
            <person name="Anthouard V."/>
            <person name="Arensburger P."/>
            <person name="Atkinson P.W."/>
            <person name="Baden H."/>
            <person name="de Berardinis V."/>
            <person name="Baldwin D."/>
            <person name="Benes V."/>
            <person name="Biedler J."/>
            <person name="Blass C."/>
            <person name="Bolanos R."/>
            <person name="Boscus D."/>
            <person name="Barnstead M."/>
            <person name="Cai S."/>
            <person name="Center A."/>
            <person name="Chaturverdi K."/>
            <person name="Christophides G.K."/>
            <person name="Chrystal M.A."/>
            <person name="Clamp M."/>
            <person name="Cravchik A."/>
            <person name="Curwen V."/>
            <person name="Dana A."/>
            <person name="Delcher A."/>
            <person name="Dew I."/>
            <person name="Evans C.A."/>
            <person name="Flanigan M."/>
            <person name="Grundschober-Freimoser A."/>
            <person name="Friedli L."/>
            <person name="Gu Z."/>
            <person name="Guan P."/>
            <person name="Guigo R."/>
            <person name="Hillenmeyer M.E."/>
            <person name="Hladun S.L."/>
            <person name="Hogan J.R."/>
            <person name="Hong Y.S."/>
            <person name="Hoover J."/>
            <person name="Jaillon O."/>
            <person name="Ke Z."/>
            <person name="Kodira C."/>
            <person name="Kokoza E."/>
            <person name="Koutsos A."/>
            <person name="Letunic I."/>
            <person name="Levitsky A."/>
            <person name="Liang Y."/>
            <person name="Lin J.J."/>
            <person name="Lobo N.F."/>
            <person name="Lopez J.R."/>
            <person name="Malek J.A."/>
            <person name="McIntosh T.C."/>
            <person name="Meister S."/>
            <person name="Miller J."/>
            <person name="Mobarry C."/>
            <person name="Mongin E."/>
            <person name="Murphy S.D."/>
            <person name="O'Brochta D.A."/>
            <person name="Pfannkoch C."/>
            <person name="Qi R."/>
            <person name="Regier M.A."/>
            <person name="Remington K."/>
            <person name="Shao H."/>
            <person name="Sharakhova M.V."/>
            <person name="Sitter C.D."/>
            <person name="Shetty J."/>
            <person name="Smith T.J."/>
            <person name="Strong R."/>
            <person name="Sun J."/>
            <person name="Thomasova D."/>
            <person name="Ton L.Q."/>
            <person name="Topalis P."/>
            <person name="Tu Z."/>
            <person name="Unger M.F."/>
            <person name="Walenz B."/>
            <person name="Wang A."/>
            <person name="Wang J."/>
            <person name="Wang M."/>
            <person name="Wang X."/>
            <person name="Woodford K.J."/>
            <person name="Wortman J.R."/>
            <person name="Wu M."/>
            <person name="Yao A."/>
            <person name="Zdobnov E.M."/>
            <person name="Zhang H."/>
            <person name="Zhao Q."/>
            <person name="Zhao S."/>
            <person name="Zhu S.C."/>
            <person name="Zhimulev I."/>
            <person name="Coluzzi M."/>
            <person name="della Torre A."/>
            <person name="Roth C.W."/>
            <person name="Louis C."/>
            <person name="Kalush F."/>
            <person name="Mural R.J."/>
            <person name="Myers E.W."/>
            <person name="Adams M.D."/>
            <person name="Smith H.O."/>
            <person name="Broder S."/>
            <person name="Gardner M.J."/>
            <person name="Fraser C.M."/>
            <person name="Birney E."/>
            <person name="Bork P."/>
            <person name="Brey P.T."/>
            <person name="Venter J.C."/>
            <person name="Weissenbach J."/>
            <person name="Kafatos F.C."/>
            <person name="Collins F.H."/>
            <person name="Hoffman S.L."/>
        </authorList>
    </citation>
    <scope>NUCLEOTIDE SEQUENCE [LARGE SCALE GENOMIC DNA]</scope>
    <source>
        <strain evidence="9 11">PEST</strain>
    </source>
</reference>
<comment type="similarity">
    <text evidence="8">Belongs to the insect chemoreceptor superfamily. Gustatory receptor (GR) family.</text>
</comment>
<comment type="function">
    <text evidence="8">Gustatory receptor which mediates acceptance or avoidance behavior, depending on its substrates.</text>
</comment>
<keyword evidence="11" id="KW-1185">Reference proteome</keyword>
<evidence type="ECO:0000256" key="3">
    <source>
        <dbReference type="ARBA" id="ARBA00022692"/>
    </source>
</evidence>
<dbReference type="EnsemblMetazoa" id="AGAP009805-RL">
    <property type="protein sequence ID" value="AGAP009805-PL"/>
    <property type="gene ID" value="AGAP009805"/>
</dbReference>
<keyword evidence="3 8" id="KW-0812">Transmembrane</keyword>
<feature type="transmembrane region" description="Helical" evidence="8">
    <location>
        <begin position="125"/>
        <end position="147"/>
    </location>
</feature>
<accession>A7UV16</accession>
<evidence type="ECO:0000256" key="7">
    <source>
        <dbReference type="ARBA" id="ARBA00023224"/>
    </source>
</evidence>
<evidence type="ECO:0000256" key="2">
    <source>
        <dbReference type="ARBA" id="ARBA00022475"/>
    </source>
</evidence>
<feature type="transmembrane region" description="Helical" evidence="8">
    <location>
        <begin position="225"/>
        <end position="245"/>
    </location>
</feature>
<feature type="transmembrane region" description="Helical" evidence="8">
    <location>
        <begin position="345"/>
        <end position="363"/>
    </location>
</feature>
<keyword evidence="5 8" id="KW-0472">Membrane</keyword>
<reference evidence="9" key="5">
    <citation type="submission" date="2011-05" db="EMBL/GenBank/DDBJ databases">
        <authorList>
            <consortium name="VectorBase"/>
        </authorList>
    </citation>
    <scope>NUCLEOTIDE SEQUENCE</scope>
    <source>
        <strain evidence="9">PEST</strain>
    </source>
</reference>
<evidence type="ECO:0000313" key="10">
    <source>
        <dbReference type="EnsemblMetazoa" id="AGAP009805-PL"/>
    </source>
</evidence>
<dbReference type="GO" id="GO:0007165">
    <property type="term" value="P:signal transduction"/>
    <property type="evidence" value="ECO:0007669"/>
    <property type="project" value="UniProtKB-KW"/>
</dbReference>
<dbReference type="VEuPathDB" id="VectorBase:AGAMI1_007609"/>
<reference evidence="9 10" key="3">
    <citation type="journal article" date="2004" name="Trends Parasitol.">
        <title>The Anopheles gambiae genome: an update.</title>
        <authorList>
            <person name="Mongin E."/>
            <person name="Louis C."/>
            <person name="Holt R.A."/>
            <person name="Birney E."/>
            <person name="Collins F.H."/>
        </authorList>
    </citation>
    <scope>NUCLEOTIDE SEQUENCE</scope>
    <source>
        <strain evidence="9 10">PEST</strain>
    </source>
</reference>
<dbReference type="VEuPathDB" id="VectorBase:AGAP009805"/>
<reference evidence="10" key="6">
    <citation type="submission" date="2021-01" db="UniProtKB">
        <authorList>
            <consortium name="EnsemblMetazoa"/>
        </authorList>
    </citation>
    <scope>IDENTIFICATION</scope>
    <source>
        <strain evidence="10">PEST</strain>
    </source>
</reference>
<reference evidence="9" key="2">
    <citation type="submission" date="2002-03" db="EMBL/GenBank/DDBJ databases">
        <authorList>
            <consortium name="The Anopheles Genome Sequencing Consortium"/>
        </authorList>
    </citation>
    <scope>NUCLEOTIDE SEQUENCE</scope>
    <source>
        <strain evidence="9">PEST</strain>
    </source>
</reference>
<comment type="caution">
    <text evidence="8">Lacks conserved residue(s) required for the propagation of feature annotation.</text>
</comment>
<protein>
    <recommendedName>
        <fullName evidence="8">Gustatory receptor</fullName>
    </recommendedName>
</protein>
<dbReference type="Pfam" id="PF08395">
    <property type="entry name" value="7tm_7"/>
    <property type="match status" value="1"/>
</dbReference>
<dbReference type="GO" id="GO:0050909">
    <property type="term" value="P:sensory perception of taste"/>
    <property type="evidence" value="ECO:0007669"/>
    <property type="project" value="InterPro"/>
</dbReference>
<evidence type="ECO:0000256" key="4">
    <source>
        <dbReference type="ARBA" id="ARBA00022989"/>
    </source>
</evidence>
<dbReference type="EMBL" id="AAAB01008980">
    <property type="protein sequence ID" value="EDO63433.1"/>
    <property type="molecule type" value="Genomic_DNA"/>
</dbReference>
<feature type="transmembrane region" description="Helical" evidence="8">
    <location>
        <begin position="159"/>
        <end position="182"/>
    </location>
</feature>
<gene>
    <name evidence="9" type="primary">GPRGR9</name>
    <name evidence="9" type="ORF">AgaP_AGAP009805</name>
</gene>
<dbReference type="Proteomes" id="UP000007062">
    <property type="component" value="Chromosome 3R"/>
</dbReference>
<evidence type="ECO:0000256" key="1">
    <source>
        <dbReference type="ARBA" id="ARBA00004651"/>
    </source>
</evidence>
<organism evidence="9">
    <name type="scientific">Anopheles gambiae</name>
    <name type="common">African malaria mosquito</name>
    <dbReference type="NCBI Taxonomy" id="7165"/>
    <lineage>
        <taxon>Eukaryota</taxon>
        <taxon>Metazoa</taxon>
        <taxon>Ecdysozoa</taxon>
        <taxon>Arthropoda</taxon>
        <taxon>Hexapoda</taxon>
        <taxon>Insecta</taxon>
        <taxon>Pterygota</taxon>
        <taxon>Neoptera</taxon>
        <taxon>Endopterygota</taxon>
        <taxon>Diptera</taxon>
        <taxon>Nematocera</taxon>
        <taxon>Culicoidea</taxon>
        <taxon>Culicidae</taxon>
        <taxon>Anophelinae</taxon>
        <taxon>Anopheles</taxon>
    </lineage>
</organism>
<keyword evidence="6 8" id="KW-0675">Receptor</keyword>
<comment type="subcellular location">
    <subcellularLocation>
        <location evidence="1 8">Cell membrane</location>
        <topology evidence="1 8">Multi-pass membrane protein</topology>
    </subcellularLocation>
</comment>
<dbReference type="PANTHER" id="PTHR21143:SF134">
    <property type="entry name" value="GUSTATORY RECEPTOR"/>
    <property type="match status" value="1"/>
</dbReference>
<dbReference type="GO" id="GO:0005886">
    <property type="term" value="C:plasma membrane"/>
    <property type="evidence" value="ECO:0007669"/>
    <property type="project" value="UniProtKB-SubCell"/>
</dbReference>
<feature type="transmembrane region" description="Helical" evidence="8">
    <location>
        <begin position="70"/>
        <end position="95"/>
    </location>
</feature>
<dbReference type="AlphaFoldDB" id="A7UV16"/>
<evidence type="ECO:0000256" key="8">
    <source>
        <dbReference type="RuleBase" id="RU363108"/>
    </source>
</evidence>